<sequence>MKYISWLLVFCISALNIYGQHITPLRVGDTVPDITIGHLLNYPSDTARLSDFKGKLIILDFWATWCGPCVSSLPKMFALQKRYKGKIQIITVTGENKNLIQTFLTKKNAYQTASSTVFATGDIVLSQYFKHTTIPHEVWIDENLKVRAITSDQYVSSKNIDSVLGGKMPNWVAKEDSKTMNLNENGLFSSSPKIDNSILEYHSGLTNFIKGATSSVIFIVDSSRQQQRMTATNFSKLVLYSLAYQKFPVFNNPKMCMLNVTDSSKFLYDFHTGYRDVWKMNNWHSYESVASIHCEKKELQQKMVSDLDFYFGLRTTVEKRNIMCWVLKNSKRKVISRPAKGFPQHALQLNSQGGYVYNQKNLAVNELIETMNTDSWFSELPLAINETSDSTPIDMTITIKQKKNINQWNSELKKYGLELVQEQRIKEMLIVNEL</sequence>
<organism evidence="6 7">
    <name type="scientific">Filimonas effusa</name>
    <dbReference type="NCBI Taxonomy" id="2508721"/>
    <lineage>
        <taxon>Bacteria</taxon>
        <taxon>Pseudomonadati</taxon>
        <taxon>Bacteroidota</taxon>
        <taxon>Chitinophagia</taxon>
        <taxon>Chitinophagales</taxon>
        <taxon>Chitinophagaceae</taxon>
        <taxon>Filimonas</taxon>
    </lineage>
</organism>
<dbReference type="EMBL" id="SDHZ01000001">
    <property type="protein sequence ID" value="RXK86998.1"/>
    <property type="molecule type" value="Genomic_DNA"/>
</dbReference>
<evidence type="ECO:0000259" key="5">
    <source>
        <dbReference type="PROSITE" id="PS51352"/>
    </source>
</evidence>
<dbReference type="PROSITE" id="PS51352">
    <property type="entry name" value="THIOREDOXIN_2"/>
    <property type="match status" value="1"/>
</dbReference>
<dbReference type="InterPro" id="IPR050553">
    <property type="entry name" value="Thioredoxin_ResA/DsbE_sf"/>
</dbReference>
<evidence type="ECO:0000256" key="1">
    <source>
        <dbReference type="ARBA" id="ARBA00004196"/>
    </source>
</evidence>
<reference evidence="6 7" key="1">
    <citation type="submission" date="2019-01" db="EMBL/GenBank/DDBJ databases">
        <title>Filimonas sp. strain TTM-71.</title>
        <authorList>
            <person name="Chen W.-M."/>
        </authorList>
    </citation>
    <scope>NUCLEOTIDE SEQUENCE [LARGE SCALE GENOMIC DNA]</scope>
    <source>
        <strain evidence="6 7">TTM-71</strain>
    </source>
</reference>
<evidence type="ECO:0000313" key="7">
    <source>
        <dbReference type="Proteomes" id="UP000290545"/>
    </source>
</evidence>
<keyword evidence="3" id="KW-1015">Disulfide bond</keyword>
<keyword evidence="2" id="KW-0201">Cytochrome c-type biogenesis</keyword>
<dbReference type="InterPro" id="IPR013740">
    <property type="entry name" value="Redoxin"/>
</dbReference>
<dbReference type="GO" id="GO:0016491">
    <property type="term" value="F:oxidoreductase activity"/>
    <property type="evidence" value="ECO:0007669"/>
    <property type="project" value="InterPro"/>
</dbReference>
<keyword evidence="7" id="KW-1185">Reference proteome</keyword>
<comment type="subcellular location">
    <subcellularLocation>
        <location evidence="1">Cell envelope</location>
    </subcellularLocation>
</comment>
<comment type="caution">
    <text evidence="6">The sequence shown here is derived from an EMBL/GenBank/DDBJ whole genome shotgun (WGS) entry which is preliminary data.</text>
</comment>
<proteinExistence type="predicted"/>
<dbReference type="GO" id="GO:0017004">
    <property type="term" value="P:cytochrome complex assembly"/>
    <property type="evidence" value="ECO:0007669"/>
    <property type="project" value="UniProtKB-KW"/>
</dbReference>
<dbReference type="OrthoDB" id="793244at2"/>
<dbReference type="SUPFAM" id="SSF52833">
    <property type="entry name" value="Thioredoxin-like"/>
    <property type="match status" value="1"/>
</dbReference>
<dbReference type="InterPro" id="IPR036249">
    <property type="entry name" value="Thioredoxin-like_sf"/>
</dbReference>
<dbReference type="GO" id="GO:0030313">
    <property type="term" value="C:cell envelope"/>
    <property type="evidence" value="ECO:0007669"/>
    <property type="project" value="UniProtKB-SubCell"/>
</dbReference>
<feature type="domain" description="Thioredoxin" evidence="5">
    <location>
        <begin position="25"/>
        <end position="174"/>
    </location>
</feature>
<gene>
    <name evidence="6" type="ORF">ESB13_09510</name>
</gene>
<dbReference type="Gene3D" id="3.40.30.10">
    <property type="entry name" value="Glutaredoxin"/>
    <property type="match status" value="1"/>
</dbReference>
<keyword evidence="4" id="KW-0676">Redox-active center</keyword>
<protein>
    <submittedName>
        <fullName evidence="6">TlpA family protein disulfide reductase</fullName>
    </submittedName>
</protein>
<dbReference type="PANTHER" id="PTHR42852:SF6">
    <property type="entry name" value="THIOL:DISULFIDE INTERCHANGE PROTEIN DSBE"/>
    <property type="match status" value="1"/>
</dbReference>
<dbReference type="Proteomes" id="UP000290545">
    <property type="component" value="Unassembled WGS sequence"/>
</dbReference>
<dbReference type="Pfam" id="PF08534">
    <property type="entry name" value="Redoxin"/>
    <property type="match status" value="1"/>
</dbReference>
<dbReference type="PROSITE" id="PS00194">
    <property type="entry name" value="THIOREDOXIN_1"/>
    <property type="match status" value="1"/>
</dbReference>
<accession>A0A4Q1DDF1</accession>
<dbReference type="RefSeq" id="WP_129002748.1">
    <property type="nucleotide sequence ID" value="NZ_SDHZ01000001.1"/>
</dbReference>
<dbReference type="CDD" id="cd02966">
    <property type="entry name" value="TlpA_like_family"/>
    <property type="match status" value="1"/>
</dbReference>
<evidence type="ECO:0000313" key="6">
    <source>
        <dbReference type="EMBL" id="RXK86998.1"/>
    </source>
</evidence>
<evidence type="ECO:0000256" key="2">
    <source>
        <dbReference type="ARBA" id="ARBA00022748"/>
    </source>
</evidence>
<dbReference type="AlphaFoldDB" id="A0A4Q1DDF1"/>
<evidence type="ECO:0000256" key="4">
    <source>
        <dbReference type="ARBA" id="ARBA00023284"/>
    </source>
</evidence>
<dbReference type="PANTHER" id="PTHR42852">
    <property type="entry name" value="THIOL:DISULFIDE INTERCHANGE PROTEIN DSBE"/>
    <property type="match status" value="1"/>
</dbReference>
<dbReference type="InterPro" id="IPR017937">
    <property type="entry name" value="Thioredoxin_CS"/>
</dbReference>
<evidence type="ECO:0000256" key="3">
    <source>
        <dbReference type="ARBA" id="ARBA00023157"/>
    </source>
</evidence>
<name>A0A4Q1DDF1_9BACT</name>
<dbReference type="InterPro" id="IPR013766">
    <property type="entry name" value="Thioredoxin_domain"/>
</dbReference>